<evidence type="ECO:0000313" key="1">
    <source>
        <dbReference type="EMBL" id="TFK64582.1"/>
    </source>
</evidence>
<name>A0ACD3AI99_9AGAR</name>
<dbReference type="Proteomes" id="UP000308600">
    <property type="component" value="Unassembled WGS sequence"/>
</dbReference>
<protein>
    <submittedName>
        <fullName evidence="1">Uncharacterized protein</fullName>
    </submittedName>
</protein>
<organism evidence="1 2">
    <name type="scientific">Pluteus cervinus</name>
    <dbReference type="NCBI Taxonomy" id="181527"/>
    <lineage>
        <taxon>Eukaryota</taxon>
        <taxon>Fungi</taxon>
        <taxon>Dikarya</taxon>
        <taxon>Basidiomycota</taxon>
        <taxon>Agaricomycotina</taxon>
        <taxon>Agaricomycetes</taxon>
        <taxon>Agaricomycetidae</taxon>
        <taxon>Agaricales</taxon>
        <taxon>Pluteineae</taxon>
        <taxon>Pluteaceae</taxon>
        <taxon>Pluteus</taxon>
    </lineage>
</organism>
<proteinExistence type="predicted"/>
<keyword evidence="2" id="KW-1185">Reference proteome</keyword>
<evidence type="ECO:0000313" key="2">
    <source>
        <dbReference type="Proteomes" id="UP000308600"/>
    </source>
</evidence>
<accession>A0ACD3AI99</accession>
<reference evidence="1 2" key="1">
    <citation type="journal article" date="2019" name="Nat. Ecol. Evol.">
        <title>Megaphylogeny resolves global patterns of mushroom evolution.</title>
        <authorList>
            <person name="Varga T."/>
            <person name="Krizsan K."/>
            <person name="Foldi C."/>
            <person name="Dima B."/>
            <person name="Sanchez-Garcia M."/>
            <person name="Sanchez-Ramirez S."/>
            <person name="Szollosi G.J."/>
            <person name="Szarkandi J.G."/>
            <person name="Papp V."/>
            <person name="Albert L."/>
            <person name="Andreopoulos W."/>
            <person name="Angelini C."/>
            <person name="Antonin V."/>
            <person name="Barry K.W."/>
            <person name="Bougher N.L."/>
            <person name="Buchanan P."/>
            <person name="Buyck B."/>
            <person name="Bense V."/>
            <person name="Catcheside P."/>
            <person name="Chovatia M."/>
            <person name="Cooper J."/>
            <person name="Damon W."/>
            <person name="Desjardin D."/>
            <person name="Finy P."/>
            <person name="Geml J."/>
            <person name="Haridas S."/>
            <person name="Hughes K."/>
            <person name="Justo A."/>
            <person name="Karasinski D."/>
            <person name="Kautmanova I."/>
            <person name="Kiss B."/>
            <person name="Kocsube S."/>
            <person name="Kotiranta H."/>
            <person name="LaButti K.M."/>
            <person name="Lechner B.E."/>
            <person name="Liimatainen K."/>
            <person name="Lipzen A."/>
            <person name="Lukacs Z."/>
            <person name="Mihaltcheva S."/>
            <person name="Morgado L.N."/>
            <person name="Niskanen T."/>
            <person name="Noordeloos M.E."/>
            <person name="Ohm R.A."/>
            <person name="Ortiz-Santana B."/>
            <person name="Ovrebo C."/>
            <person name="Racz N."/>
            <person name="Riley R."/>
            <person name="Savchenko A."/>
            <person name="Shiryaev A."/>
            <person name="Soop K."/>
            <person name="Spirin V."/>
            <person name="Szebenyi C."/>
            <person name="Tomsovsky M."/>
            <person name="Tulloss R.E."/>
            <person name="Uehling J."/>
            <person name="Grigoriev I.V."/>
            <person name="Vagvolgyi C."/>
            <person name="Papp T."/>
            <person name="Martin F.M."/>
            <person name="Miettinen O."/>
            <person name="Hibbett D.S."/>
            <person name="Nagy L.G."/>
        </authorList>
    </citation>
    <scope>NUCLEOTIDE SEQUENCE [LARGE SCALE GENOMIC DNA]</scope>
    <source>
        <strain evidence="1 2">NL-1719</strain>
    </source>
</reference>
<gene>
    <name evidence="1" type="ORF">BDN72DRAFT_881422</name>
</gene>
<dbReference type="EMBL" id="ML208469">
    <property type="protein sequence ID" value="TFK64582.1"/>
    <property type="molecule type" value="Genomic_DNA"/>
</dbReference>
<sequence>MPKGKETEERRKEGYVWVVEYMRLRRGRKIDGKRARCLLPTFLYVSRGGDKIRESQKRMKTRKQKPTSILAEAGVVRGDEVGVEGAVGMGIVCTREMVLLRERGDAYDTDVVVREGDDNDDDGEGDNEVDEGEDPDMGTGVVGVEVEGVRDGDNDDDDDEDGGVDDWLAATVMDKEEKERELAWKRR</sequence>